<dbReference type="STRING" id="512763.DC20_19215"/>
<dbReference type="KEGG" id="rti:DC20_19215"/>
<organism evidence="1 2">
    <name type="scientific">Rufibacter tibetensis</name>
    <dbReference type="NCBI Taxonomy" id="512763"/>
    <lineage>
        <taxon>Bacteria</taxon>
        <taxon>Pseudomonadati</taxon>
        <taxon>Bacteroidota</taxon>
        <taxon>Cytophagia</taxon>
        <taxon>Cytophagales</taxon>
        <taxon>Hymenobacteraceae</taxon>
        <taxon>Rufibacter</taxon>
    </lineage>
</organism>
<accession>A0A0P0CVI3</accession>
<dbReference type="AlphaFoldDB" id="A0A0P0CVI3"/>
<dbReference type="EMBL" id="CP012643">
    <property type="protein sequence ID" value="ALJ00717.1"/>
    <property type="molecule type" value="Genomic_DNA"/>
</dbReference>
<name>A0A0P0CVI3_9BACT</name>
<evidence type="ECO:0000313" key="2">
    <source>
        <dbReference type="Proteomes" id="UP000061382"/>
    </source>
</evidence>
<protein>
    <submittedName>
        <fullName evidence="1">Uncharacterized protein</fullName>
    </submittedName>
</protein>
<gene>
    <name evidence="1" type="ORF">DC20_19215</name>
</gene>
<dbReference type="Proteomes" id="UP000061382">
    <property type="component" value="Chromosome"/>
</dbReference>
<dbReference type="RefSeq" id="WP_062545321.1">
    <property type="nucleotide sequence ID" value="NZ_CP012643.1"/>
</dbReference>
<reference evidence="1 2" key="1">
    <citation type="submission" date="2015-08" db="EMBL/GenBank/DDBJ databases">
        <title>Complete genome sequence of Rufibacter tibetensis strain 1351t, a radiation-resistant bacterium from tibet plateau.</title>
        <authorList>
            <person name="Dai J."/>
        </authorList>
    </citation>
    <scope>NUCLEOTIDE SEQUENCE [LARGE SCALE GENOMIC DNA]</scope>
    <source>
        <strain evidence="1 2">1351</strain>
    </source>
</reference>
<keyword evidence="2" id="KW-1185">Reference proteome</keyword>
<dbReference type="PATRIC" id="fig|512763.3.peg.4216"/>
<evidence type="ECO:0000313" key="1">
    <source>
        <dbReference type="EMBL" id="ALJ00717.1"/>
    </source>
</evidence>
<sequence>MKFTLIACFILFSVTKTFAQKMDENKLILILYTFKQNRLISETSFETAENEILGERIKETKAIFDRLTQLHFEELPKDVKERFSTKTGSNVIYTVVPVLNEHYKIAENYSSLVQSLYKKGILNEGAKNHLTSFLSTPTDETDALIMEGIFHLRFMKMIAEQVANK</sequence>
<proteinExistence type="predicted"/>